<feature type="site" description="Histone H3K4me3 binding" evidence="10">
    <location>
        <position position="276"/>
    </location>
</feature>
<comment type="caution">
    <text evidence="17">The sequence shown here is derived from an EMBL/GenBank/DDBJ whole genome shotgun (WGS) entry which is preliminary data.</text>
</comment>
<proteinExistence type="inferred from homology"/>
<feature type="compositionally biased region" description="Polar residues" evidence="15">
    <location>
        <begin position="227"/>
        <end position="239"/>
    </location>
</feature>
<dbReference type="PANTHER" id="PTHR10333">
    <property type="entry name" value="INHIBITOR OF GROWTH PROTEIN"/>
    <property type="match status" value="1"/>
</dbReference>
<dbReference type="PANTHER" id="PTHR10333:SF103">
    <property type="entry name" value="INHIBITOR OF GROWTH PROTEIN 3"/>
    <property type="match status" value="1"/>
</dbReference>
<feature type="site" description="Histone H3K4me3 binding" evidence="10">
    <location>
        <position position="287"/>
    </location>
</feature>
<dbReference type="InterPro" id="IPR011011">
    <property type="entry name" value="Znf_FYVE_PHD"/>
</dbReference>
<accession>A0A9P5X782</accession>
<dbReference type="GO" id="GO:0008270">
    <property type="term" value="F:zinc ion binding"/>
    <property type="evidence" value="ECO:0007669"/>
    <property type="project" value="UniProtKB-KW"/>
</dbReference>
<dbReference type="GO" id="GO:0000785">
    <property type="term" value="C:chromatin"/>
    <property type="evidence" value="ECO:0007669"/>
    <property type="project" value="UniProtKB-ARBA"/>
</dbReference>
<organism evidence="17 18">
    <name type="scientific">Macrolepiota fuliginosa MF-IS2</name>
    <dbReference type="NCBI Taxonomy" id="1400762"/>
    <lineage>
        <taxon>Eukaryota</taxon>
        <taxon>Fungi</taxon>
        <taxon>Dikarya</taxon>
        <taxon>Basidiomycota</taxon>
        <taxon>Agaricomycotina</taxon>
        <taxon>Agaricomycetes</taxon>
        <taxon>Agaricomycetidae</taxon>
        <taxon>Agaricales</taxon>
        <taxon>Agaricineae</taxon>
        <taxon>Agaricaceae</taxon>
        <taxon>Macrolepiota</taxon>
    </lineage>
</organism>
<keyword evidence="6 13" id="KW-0156">Chromatin regulator</keyword>
<dbReference type="SUPFAM" id="SSF57903">
    <property type="entry name" value="FYVE/PHD zinc finger"/>
    <property type="match status" value="1"/>
</dbReference>
<feature type="compositionally biased region" description="Acidic residues" evidence="15">
    <location>
        <begin position="253"/>
        <end position="267"/>
    </location>
</feature>
<feature type="region of interest" description="Disordered" evidence="15">
    <location>
        <begin position="62"/>
        <end position="85"/>
    </location>
</feature>
<feature type="site" description="Histone H3K4me3 binding" evidence="10">
    <location>
        <position position="291"/>
    </location>
</feature>
<evidence type="ECO:0000256" key="11">
    <source>
        <dbReference type="PIRSR" id="PIRSR628651-51"/>
    </source>
</evidence>
<dbReference type="Pfam" id="PF12998">
    <property type="entry name" value="ING"/>
    <property type="match status" value="1"/>
</dbReference>
<evidence type="ECO:0000256" key="5">
    <source>
        <dbReference type="ARBA" id="ARBA00022833"/>
    </source>
</evidence>
<feature type="compositionally biased region" description="Low complexity" evidence="15">
    <location>
        <begin position="184"/>
        <end position="201"/>
    </location>
</feature>
<evidence type="ECO:0000256" key="7">
    <source>
        <dbReference type="ARBA" id="ARBA00023015"/>
    </source>
</evidence>
<reference evidence="17" key="1">
    <citation type="submission" date="2020-11" db="EMBL/GenBank/DDBJ databases">
        <authorList>
            <consortium name="DOE Joint Genome Institute"/>
            <person name="Ahrendt S."/>
            <person name="Riley R."/>
            <person name="Andreopoulos W."/>
            <person name="Labutti K."/>
            <person name="Pangilinan J."/>
            <person name="Ruiz-Duenas F.J."/>
            <person name="Barrasa J.M."/>
            <person name="Sanchez-Garcia M."/>
            <person name="Camarero S."/>
            <person name="Miyauchi S."/>
            <person name="Serrano A."/>
            <person name="Linde D."/>
            <person name="Babiker R."/>
            <person name="Drula E."/>
            <person name="Ayuso-Fernandez I."/>
            <person name="Pacheco R."/>
            <person name="Padilla G."/>
            <person name="Ferreira P."/>
            <person name="Barriuso J."/>
            <person name="Kellner H."/>
            <person name="Castanera R."/>
            <person name="Alfaro M."/>
            <person name="Ramirez L."/>
            <person name="Pisabarro A.G."/>
            <person name="Kuo A."/>
            <person name="Tritt A."/>
            <person name="Lipzen A."/>
            <person name="He G."/>
            <person name="Yan M."/>
            <person name="Ng V."/>
            <person name="Cullen D."/>
            <person name="Martin F."/>
            <person name="Rosso M.-N."/>
            <person name="Henrissat B."/>
            <person name="Hibbett D."/>
            <person name="Martinez A.T."/>
            <person name="Grigoriev I.V."/>
        </authorList>
    </citation>
    <scope>NUCLEOTIDE SEQUENCE</scope>
    <source>
        <strain evidence="17">MF-IS2</strain>
    </source>
</reference>
<evidence type="ECO:0000313" key="18">
    <source>
        <dbReference type="Proteomes" id="UP000807342"/>
    </source>
</evidence>
<feature type="binding site" evidence="11">
    <location>
        <position position="279"/>
    </location>
    <ligand>
        <name>Zn(2+)</name>
        <dbReference type="ChEBI" id="CHEBI:29105"/>
        <label>1</label>
    </ligand>
</feature>
<dbReference type="EMBL" id="MU151261">
    <property type="protein sequence ID" value="KAF9446148.1"/>
    <property type="molecule type" value="Genomic_DNA"/>
</dbReference>
<feature type="coiled-coil region" evidence="14">
    <location>
        <begin position="30"/>
        <end position="57"/>
    </location>
</feature>
<comment type="function">
    <text evidence="13">Component of an histone acetyltransferase complex.</text>
</comment>
<dbReference type="GO" id="GO:0005634">
    <property type="term" value="C:nucleus"/>
    <property type="evidence" value="ECO:0007669"/>
    <property type="project" value="UniProtKB-SubCell"/>
</dbReference>
<sequence>MSAASAQNFEEAATVASEFIYSLDNLPSEVGHLLQELKLKETRVQELQQEIDRDSARYIRHSIRSSSSPTPTDPAQRAPSPKTVGLPAKIQASYTEIHELSGEKCLLAQQLIDLITRTRARLDADIVKVKYLQGEVPDTTSALGKVGSGVGLGVDFGPNGRNPAQQISESLRNALINPAESRQGSATPVSSTVTATSGGSATKKRRINTSASIKITPVPSPTKHRSASPSAAAISQTTHQRSRLSRQIHPVEESEPEVGPDEDMEADDDAEDERLYCFCQKQSYGDMVACDNENGCPYEWFHLSCVGLKQPVPEKWYCDECLKNGAGVQTAVRKGRKK</sequence>
<dbReference type="InterPro" id="IPR024610">
    <property type="entry name" value="ING_N_histone-binding"/>
</dbReference>
<dbReference type="InterPro" id="IPR001965">
    <property type="entry name" value="Znf_PHD"/>
</dbReference>
<keyword evidence="18" id="KW-1185">Reference proteome</keyword>
<comment type="similarity">
    <text evidence="2 13">Belongs to the ING family.</text>
</comment>
<feature type="site" description="Histone H3K4me3 binding" evidence="10">
    <location>
        <position position="300"/>
    </location>
</feature>
<dbReference type="OrthoDB" id="5411773at2759"/>
<dbReference type="Gene3D" id="3.30.40.10">
    <property type="entry name" value="Zinc/RING finger domain, C3HC4 (zinc finger)"/>
    <property type="match status" value="1"/>
</dbReference>
<feature type="binding site" evidence="11">
    <location>
        <position position="305"/>
    </location>
    <ligand>
        <name>Zn(2+)</name>
        <dbReference type="ChEBI" id="CHEBI:29105"/>
        <label>1</label>
    </ligand>
</feature>
<evidence type="ECO:0000256" key="14">
    <source>
        <dbReference type="SAM" id="Coils"/>
    </source>
</evidence>
<keyword evidence="4 12" id="KW-0863">Zinc-finger</keyword>
<dbReference type="SMART" id="SM00249">
    <property type="entry name" value="PHD"/>
    <property type="match status" value="1"/>
</dbReference>
<evidence type="ECO:0000256" key="13">
    <source>
        <dbReference type="RuleBase" id="RU361213"/>
    </source>
</evidence>
<feature type="binding site" evidence="11">
    <location>
        <position position="321"/>
    </location>
    <ligand>
        <name>Zn(2+)</name>
        <dbReference type="ChEBI" id="CHEBI:29105"/>
        <label>2</label>
    </ligand>
</feature>
<gene>
    <name evidence="17" type="ORF">P691DRAFT_709129</name>
</gene>
<feature type="binding site" evidence="11">
    <location>
        <position position="277"/>
    </location>
    <ligand>
        <name>Zn(2+)</name>
        <dbReference type="ChEBI" id="CHEBI:29105"/>
        <label>1</label>
    </ligand>
</feature>
<dbReference type="InterPro" id="IPR028651">
    <property type="entry name" value="ING_fam"/>
</dbReference>
<feature type="binding site" evidence="11">
    <location>
        <position position="290"/>
    </location>
    <ligand>
        <name>Zn(2+)</name>
        <dbReference type="ChEBI" id="CHEBI:29105"/>
        <label>2</label>
    </ligand>
</feature>
<evidence type="ECO:0000256" key="9">
    <source>
        <dbReference type="ARBA" id="ARBA00023242"/>
    </source>
</evidence>
<evidence type="ECO:0000256" key="8">
    <source>
        <dbReference type="ARBA" id="ARBA00023163"/>
    </source>
</evidence>
<keyword evidence="8" id="KW-0804">Transcription</keyword>
<evidence type="ECO:0000259" key="16">
    <source>
        <dbReference type="PROSITE" id="PS50016"/>
    </source>
</evidence>
<comment type="subcellular location">
    <subcellularLocation>
        <location evidence="1 13">Nucleus</location>
    </subcellularLocation>
</comment>
<dbReference type="GO" id="GO:0006325">
    <property type="term" value="P:chromatin organization"/>
    <property type="evidence" value="ECO:0007669"/>
    <property type="project" value="UniProtKB-KW"/>
</dbReference>
<protein>
    <recommendedName>
        <fullName evidence="13">Chromatin modification-related protein</fullName>
    </recommendedName>
</protein>
<dbReference type="Proteomes" id="UP000807342">
    <property type="component" value="Unassembled WGS sequence"/>
</dbReference>
<evidence type="ECO:0000256" key="1">
    <source>
        <dbReference type="ARBA" id="ARBA00004123"/>
    </source>
</evidence>
<evidence type="ECO:0000313" key="17">
    <source>
        <dbReference type="EMBL" id="KAF9446148.1"/>
    </source>
</evidence>
<dbReference type="AlphaFoldDB" id="A0A9P5X782"/>
<feature type="binding site" evidence="11">
    <location>
        <position position="296"/>
    </location>
    <ligand>
        <name>Zn(2+)</name>
        <dbReference type="ChEBI" id="CHEBI:29105"/>
        <label>2</label>
    </ligand>
</feature>
<feature type="region of interest" description="Disordered" evidence="15">
    <location>
        <begin position="179"/>
        <end position="267"/>
    </location>
</feature>
<dbReference type="PROSITE" id="PS50016">
    <property type="entry name" value="ZF_PHD_2"/>
    <property type="match status" value="1"/>
</dbReference>
<keyword evidence="14" id="KW-0175">Coiled coil</keyword>
<feature type="domain" description="PHD-type" evidence="16">
    <location>
        <begin position="274"/>
        <end position="324"/>
    </location>
</feature>
<dbReference type="InterPro" id="IPR019787">
    <property type="entry name" value="Znf_PHD-finger"/>
</dbReference>
<dbReference type="CDD" id="cd15505">
    <property type="entry name" value="PHD_ING"/>
    <property type="match status" value="1"/>
</dbReference>
<comment type="domain">
    <text evidence="13">The PHD-type zinc finger mediates the binding to H3K4me3.</text>
</comment>
<evidence type="ECO:0000256" key="12">
    <source>
        <dbReference type="PROSITE-ProRule" id="PRU00146"/>
    </source>
</evidence>
<dbReference type="Gene3D" id="6.10.140.1740">
    <property type="match status" value="1"/>
</dbReference>
<evidence type="ECO:0000256" key="15">
    <source>
        <dbReference type="SAM" id="MobiDB-lite"/>
    </source>
</evidence>
<evidence type="ECO:0000256" key="10">
    <source>
        <dbReference type="PIRSR" id="PIRSR628651-50"/>
    </source>
</evidence>
<keyword evidence="5 11" id="KW-0862">Zinc</keyword>
<evidence type="ECO:0000256" key="2">
    <source>
        <dbReference type="ARBA" id="ARBA00010210"/>
    </source>
</evidence>
<evidence type="ECO:0000256" key="4">
    <source>
        <dbReference type="ARBA" id="ARBA00022771"/>
    </source>
</evidence>
<feature type="binding site" evidence="11">
    <location>
        <position position="318"/>
    </location>
    <ligand>
        <name>Zn(2+)</name>
        <dbReference type="ChEBI" id="CHEBI:29105"/>
        <label>2</label>
    </ligand>
</feature>
<keyword evidence="3 11" id="KW-0479">Metal-binding</keyword>
<evidence type="ECO:0000256" key="3">
    <source>
        <dbReference type="ARBA" id="ARBA00022723"/>
    </source>
</evidence>
<keyword evidence="9 13" id="KW-0539">Nucleus</keyword>
<keyword evidence="7" id="KW-0805">Transcription regulation</keyword>
<dbReference type="InterPro" id="IPR013083">
    <property type="entry name" value="Znf_RING/FYVE/PHD"/>
</dbReference>
<dbReference type="SMART" id="SM01408">
    <property type="entry name" value="ING"/>
    <property type="match status" value="1"/>
</dbReference>
<evidence type="ECO:0000256" key="6">
    <source>
        <dbReference type="ARBA" id="ARBA00022853"/>
    </source>
</evidence>
<comment type="subunit">
    <text evidence="13">Component of an histone acetyltransferase complex. Interacts with H3K4me3 and to a lesser extent with H3K4me2.</text>
</comment>
<dbReference type="CDD" id="cd16858">
    <property type="entry name" value="ING_ING3_Yng2p"/>
    <property type="match status" value="1"/>
</dbReference>
<name>A0A9P5X782_9AGAR</name>
<feature type="binding site" evidence="11">
    <location>
        <position position="302"/>
    </location>
    <ligand>
        <name>Zn(2+)</name>
        <dbReference type="ChEBI" id="CHEBI:29105"/>
        <label>1</label>
    </ligand>
</feature>